<dbReference type="Proteomes" id="UP000033710">
    <property type="component" value="Unassembled WGS sequence"/>
</dbReference>
<dbReference type="EMBL" id="AXCR01000004">
    <property type="protein sequence ID" value="KJR87979.1"/>
    <property type="molecule type" value="Genomic_DNA"/>
</dbReference>
<feature type="region of interest" description="Disordered" evidence="1">
    <location>
        <begin position="1"/>
        <end position="23"/>
    </location>
</feature>
<dbReference type="KEGG" id="ssck:SPSK_10828"/>
<dbReference type="RefSeq" id="XP_016590655.1">
    <property type="nucleotide sequence ID" value="XM_016737094.1"/>
</dbReference>
<gene>
    <name evidence="2" type="ORF">SPSK_10828</name>
</gene>
<reference evidence="2 3" key="1">
    <citation type="journal article" date="2014" name="BMC Genomics">
        <title>Comparative genomics of the major fungal agents of human and animal Sporotrichosis: Sporothrix schenckii and Sporothrix brasiliensis.</title>
        <authorList>
            <person name="Teixeira M.M."/>
            <person name="de Almeida L.G."/>
            <person name="Kubitschek-Barreira P."/>
            <person name="Alves F.L."/>
            <person name="Kioshima E.S."/>
            <person name="Abadio A.K."/>
            <person name="Fernandes L."/>
            <person name="Derengowski L.S."/>
            <person name="Ferreira K.S."/>
            <person name="Souza R.C."/>
            <person name="Ruiz J.C."/>
            <person name="de Andrade N.C."/>
            <person name="Paes H.C."/>
            <person name="Nicola A.M."/>
            <person name="Albuquerque P."/>
            <person name="Gerber A.L."/>
            <person name="Martins V.P."/>
            <person name="Peconick L.D."/>
            <person name="Neto A.V."/>
            <person name="Chaucanez C.B."/>
            <person name="Silva P.A."/>
            <person name="Cunha O.L."/>
            <person name="de Oliveira F.F."/>
            <person name="dos Santos T.C."/>
            <person name="Barros A.L."/>
            <person name="Soares M.A."/>
            <person name="de Oliveira L.M."/>
            <person name="Marini M.M."/>
            <person name="Villalobos-Duno H."/>
            <person name="Cunha M.M."/>
            <person name="de Hoog S."/>
            <person name="da Silveira J.F."/>
            <person name="Henrissat B."/>
            <person name="Nino-Vega G.A."/>
            <person name="Cisalpino P.S."/>
            <person name="Mora-Montes H.M."/>
            <person name="Almeida S.R."/>
            <person name="Stajich J.E."/>
            <person name="Lopes-Bezerra L.M."/>
            <person name="Vasconcelos A.T."/>
            <person name="Felipe M.S."/>
        </authorList>
    </citation>
    <scope>NUCLEOTIDE SEQUENCE [LARGE SCALE GENOMIC DNA]</scope>
    <source>
        <strain evidence="2 3">1099-18</strain>
    </source>
</reference>
<sequence length="84" mass="9511">MESTNNARGIKRSGSENEDEEGNLVSVVGDGRMAYYIGNRMPPQIDHKTRSEQTESPNMIWPAEKSEKYPKKKKIKRKKEGGEG</sequence>
<evidence type="ECO:0000256" key="1">
    <source>
        <dbReference type="SAM" id="MobiDB-lite"/>
    </source>
</evidence>
<dbReference type="AlphaFoldDB" id="A0A0F2MFZ8"/>
<comment type="caution">
    <text evidence="2">The sequence shown here is derived from an EMBL/GenBank/DDBJ whole genome shotgun (WGS) entry which is preliminary data.</text>
</comment>
<accession>A0A0F2MFZ8</accession>
<reference evidence="2 3" key="2">
    <citation type="journal article" date="2015" name="Eukaryot. Cell">
        <title>Asexual propagation of a virulent clone complex in a human and feline outbreak of sporotrichosis.</title>
        <authorList>
            <person name="Teixeira Mde M."/>
            <person name="Rodrigues A.M."/>
            <person name="Tsui C.K."/>
            <person name="de Almeida L.G."/>
            <person name="Van Diepeningen A.D."/>
            <person name="van den Ende B.G."/>
            <person name="Fernandes G.F."/>
            <person name="Kano R."/>
            <person name="Hamelin R.C."/>
            <person name="Lopes-Bezerra L.M."/>
            <person name="Vasconcelos A.T."/>
            <person name="de Hoog S."/>
            <person name="de Camargo Z.P."/>
            <person name="Felipe M.S."/>
        </authorList>
    </citation>
    <scope>NUCLEOTIDE SEQUENCE [LARGE SCALE GENOMIC DNA]</scope>
    <source>
        <strain evidence="2 3">1099-18</strain>
    </source>
</reference>
<proteinExistence type="predicted"/>
<name>A0A0F2MFZ8_SPOSC</name>
<protein>
    <submittedName>
        <fullName evidence="2">Uncharacterized protein</fullName>
    </submittedName>
</protein>
<organism evidence="2 3">
    <name type="scientific">Sporothrix schenckii 1099-18</name>
    <dbReference type="NCBI Taxonomy" id="1397361"/>
    <lineage>
        <taxon>Eukaryota</taxon>
        <taxon>Fungi</taxon>
        <taxon>Dikarya</taxon>
        <taxon>Ascomycota</taxon>
        <taxon>Pezizomycotina</taxon>
        <taxon>Sordariomycetes</taxon>
        <taxon>Sordariomycetidae</taxon>
        <taxon>Ophiostomatales</taxon>
        <taxon>Ophiostomataceae</taxon>
        <taxon>Sporothrix</taxon>
    </lineage>
</organism>
<feature type="region of interest" description="Disordered" evidence="1">
    <location>
        <begin position="38"/>
        <end position="84"/>
    </location>
</feature>
<dbReference type="VEuPathDB" id="FungiDB:SPSK_10828"/>
<feature type="compositionally biased region" description="Basic residues" evidence="1">
    <location>
        <begin position="70"/>
        <end position="84"/>
    </location>
</feature>
<dbReference type="GeneID" id="27672371"/>
<evidence type="ECO:0000313" key="2">
    <source>
        <dbReference type="EMBL" id="KJR87979.1"/>
    </source>
</evidence>
<evidence type="ECO:0000313" key="3">
    <source>
        <dbReference type="Proteomes" id="UP000033710"/>
    </source>
</evidence>